<dbReference type="EMBL" id="VMBG01000001">
    <property type="protein sequence ID" value="TSJ79325.1"/>
    <property type="molecule type" value="Genomic_DNA"/>
</dbReference>
<evidence type="ECO:0000313" key="1">
    <source>
        <dbReference type="EMBL" id="TSJ79325.1"/>
    </source>
</evidence>
<accession>A0A556QRQ6</accession>
<dbReference type="RefSeq" id="WP_144229761.1">
    <property type="nucleotide sequence ID" value="NZ_CBCRVV010000007.1"/>
</dbReference>
<organism evidence="1 2">
    <name type="scientific">Rariglobus hedericola</name>
    <dbReference type="NCBI Taxonomy" id="2597822"/>
    <lineage>
        <taxon>Bacteria</taxon>
        <taxon>Pseudomonadati</taxon>
        <taxon>Verrucomicrobiota</taxon>
        <taxon>Opitutia</taxon>
        <taxon>Opitutales</taxon>
        <taxon>Opitutaceae</taxon>
        <taxon>Rariglobus</taxon>
    </lineage>
</organism>
<evidence type="ECO:0000313" key="2">
    <source>
        <dbReference type="Proteomes" id="UP000315648"/>
    </source>
</evidence>
<gene>
    <name evidence="1" type="ORF">FPL22_08560</name>
</gene>
<name>A0A556QRQ6_9BACT</name>
<dbReference type="AlphaFoldDB" id="A0A556QRQ6"/>
<proteinExistence type="predicted"/>
<dbReference type="Proteomes" id="UP000315648">
    <property type="component" value="Unassembled WGS sequence"/>
</dbReference>
<keyword evidence="2" id="KW-1185">Reference proteome</keyword>
<comment type="caution">
    <text evidence="1">The sequence shown here is derived from an EMBL/GenBank/DDBJ whole genome shotgun (WGS) entry which is preliminary data.</text>
</comment>
<reference evidence="1 2" key="1">
    <citation type="submission" date="2019-07" db="EMBL/GenBank/DDBJ databases">
        <title>Description of 53C-WASEF.</title>
        <authorList>
            <person name="Pitt A."/>
            <person name="Hahn M.W."/>
        </authorList>
    </citation>
    <scope>NUCLEOTIDE SEQUENCE [LARGE SCALE GENOMIC DNA]</scope>
    <source>
        <strain evidence="1 2">53C-WASEF</strain>
    </source>
</reference>
<sequence>MRGKAVQVTAATSGLSIPNEVPAGGRIVFYRLQPAENSEAKPRRVTVADVNLGGTGPFLLFMAERPDSAELALQIVDDSWESHPVETIRLFNFSRRNVVVKIVIKELVVELLSGKDRVLPYGTTGQFWFQAATQEPEGWVMRVSAPQVSPPKTRITAILFDQKPTPDRPLTRELDLVKFIDVVPATPVP</sequence>
<protein>
    <submittedName>
        <fullName evidence="1">Uncharacterized protein</fullName>
    </submittedName>
</protein>